<dbReference type="EMBL" id="AGEI01000023">
    <property type="protein sequence ID" value="EHR33459.1"/>
    <property type="molecule type" value="Genomic_DNA"/>
</dbReference>
<reference evidence="1 2" key="1">
    <citation type="submission" date="2012-01" db="EMBL/GenBank/DDBJ databases">
        <title>The Genome Sequence of Helcococcus kunzii ATCC 51366.</title>
        <authorList>
            <consortium name="The Broad Institute Genome Sequencing Platform"/>
            <person name="Earl A."/>
            <person name="Ward D."/>
            <person name="Feldgarden M."/>
            <person name="Gevers D."/>
            <person name="Huys G."/>
            <person name="Young S.K."/>
            <person name="Zeng Q."/>
            <person name="Gargeya S."/>
            <person name="Fitzgerald M."/>
            <person name="Haas B."/>
            <person name="Abouelleil A."/>
            <person name="Alvarado L."/>
            <person name="Arachchi H.M."/>
            <person name="Berlin A."/>
            <person name="Chapman S.B."/>
            <person name="Gearin G."/>
            <person name="Goldberg J."/>
            <person name="Griggs A."/>
            <person name="Gujja S."/>
            <person name="Hansen M."/>
            <person name="Heiman D."/>
            <person name="Howarth C."/>
            <person name="Larimer J."/>
            <person name="Lui A."/>
            <person name="MacDonald P.J.P."/>
            <person name="McCowen C."/>
            <person name="Montmayeur A."/>
            <person name="Murphy C."/>
            <person name="Neiman D."/>
            <person name="Pearson M."/>
            <person name="Priest M."/>
            <person name="Roberts A."/>
            <person name="Saif S."/>
            <person name="Shea T."/>
            <person name="Sisk P."/>
            <person name="Stolte C."/>
            <person name="Sykes S."/>
            <person name="Wortman J."/>
            <person name="Nusbaum C."/>
            <person name="Birren B."/>
        </authorList>
    </citation>
    <scope>NUCLEOTIDE SEQUENCE [LARGE SCALE GENOMIC DNA]</scope>
    <source>
        <strain evidence="1 2">ATCC 51366</strain>
    </source>
</reference>
<gene>
    <name evidence="1" type="ORF">HMPREF9709_01207</name>
</gene>
<dbReference type="AlphaFoldDB" id="H3NPE6"/>
<evidence type="ECO:0000313" key="2">
    <source>
        <dbReference type="Proteomes" id="UP000004191"/>
    </source>
</evidence>
<protein>
    <submittedName>
        <fullName evidence="1">Uncharacterized protein</fullName>
    </submittedName>
</protein>
<dbReference type="STRING" id="883114.HMPREF9709_01207"/>
<sequence length="103" mass="12226">MRSLARFNLTSGKRTQITNDELKSILNNLTLQGLINYIAAYRENQNNYELSFEDFSSFPKVLVKIINFYNGDIERLKSELNEYLIEEDYFNINYNPEIEEVEE</sequence>
<dbReference type="GeneID" id="96999186"/>
<proteinExistence type="predicted"/>
<dbReference type="HOGENOM" id="CLU_2259887_0_0_9"/>
<dbReference type="Proteomes" id="UP000004191">
    <property type="component" value="Unassembled WGS sequence"/>
</dbReference>
<name>H3NPE6_9FIRM</name>
<keyword evidence="2" id="KW-1185">Reference proteome</keyword>
<organism evidence="1 2">
    <name type="scientific">Helcococcus kunzii ATCC 51366</name>
    <dbReference type="NCBI Taxonomy" id="883114"/>
    <lineage>
        <taxon>Bacteria</taxon>
        <taxon>Bacillati</taxon>
        <taxon>Bacillota</taxon>
        <taxon>Tissierellia</taxon>
        <taxon>Tissierellales</taxon>
        <taxon>Peptoniphilaceae</taxon>
        <taxon>Helcococcus</taxon>
    </lineage>
</organism>
<comment type="caution">
    <text evidence="1">The sequence shown here is derived from an EMBL/GenBank/DDBJ whole genome shotgun (WGS) entry which is preliminary data.</text>
</comment>
<dbReference type="RefSeq" id="WP_005398722.1">
    <property type="nucleotide sequence ID" value="NZ_JH601088.1"/>
</dbReference>
<accession>H3NPE6</accession>
<evidence type="ECO:0000313" key="1">
    <source>
        <dbReference type="EMBL" id="EHR33459.1"/>
    </source>
</evidence>